<dbReference type="InterPro" id="IPR005182">
    <property type="entry name" value="YdbS-like_PH"/>
</dbReference>
<dbReference type="AlphaFoldDB" id="A0A1M5IVU5"/>
<keyword evidence="1" id="KW-0472">Membrane</keyword>
<feature type="domain" description="YdbS-like PH" evidence="2">
    <location>
        <begin position="62"/>
        <end position="141"/>
    </location>
</feature>
<dbReference type="STRING" id="930117.SAMN05216225_102624"/>
<dbReference type="PANTHER" id="PTHR34473:SF2">
    <property type="entry name" value="UPF0699 TRANSMEMBRANE PROTEIN YDBT"/>
    <property type="match status" value="1"/>
</dbReference>
<keyword evidence="1" id="KW-0812">Transmembrane</keyword>
<proteinExistence type="predicted"/>
<dbReference type="Pfam" id="PF03703">
    <property type="entry name" value="bPH_2"/>
    <property type="match status" value="3"/>
</dbReference>
<accession>A0A1M5IVU5</accession>
<keyword evidence="4" id="KW-1185">Reference proteome</keyword>
<dbReference type="PIRSF" id="PIRSF026631">
    <property type="entry name" value="UCP026631"/>
    <property type="match status" value="1"/>
</dbReference>
<feature type="domain" description="YdbS-like PH" evidence="2">
    <location>
        <begin position="249"/>
        <end position="328"/>
    </location>
</feature>
<evidence type="ECO:0000313" key="3">
    <source>
        <dbReference type="EMBL" id="SHG32169.1"/>
    </source>
</evidence>
<feature type="transmembrane region" description="Helical" evidence="1">
    <location>
        <begin position="41"/>
        <end position="63"/>
    </location>
</feature>
<name>A0A1M5IVU5_9BACI</name>
<evidence type="ECO:0000313" key="4">
    <source>
        <dbReference type="Proteomes" id="UP000183988"/>
    </source>
</evidence>
<keyword evidence="1" id="KW-1133">Transmembrane helix</keyword>
<feature type="transmembrane region" description="Helical" evidence="1">
    <location>
        <begin position="215"/>
        <end position="238"/>
    </location>
</feature>
<dbReference type="EMBL" id="FQVW01000026">
    <property type="protein sequence ID" value="SHG32169.1"/>
    <property type="molecule type" value="Genomic_DNA"/>
</dbReference>
<reference evidence="3 4" key="1">
    <citation type="submission" date="2016-11" db="EMBL/GenBank/DDBJ databases">
        <authorList>
            <person name="Jaros S."/>
            <person name="Januszkiewicz K."/>
            <person name="Wedrychowicz H."/>
        </authorList>
    </citation>
    <scope>NUCLEOTIDE SEQUENCE [LARGE SCALE GENOMIC DNA]</scope>
    <source>
        <strain evidence="3 4">IBRC-M 10683</strain>
    </source>
</reference>
<feature type="transmembrane region" description="Helical" evidence="1">
    <location>
        <begin position="354"/>
        <end position="371"/>
    </location>
</feature>
<feature type="domain" description="YdbS-like PH" evidence="2">
    <location>
        <begin position="398"/>
        <end position="451"/>
    </location>
</feature>
<evidence type="ECO:0000256" key="1">
    <source>
        <dbReference type="SAM" id="Phobius"/>
    </source>
</evidence>
<evidence type="ECO:0000259" key="2">
    <source>
        <dbReference type="Pfam" id="PF03703"/>
    </source>
</evidence>
<dbReference type="Proteomes" id="UP000183988">
    <property type="component" value="Unassembled WGS sequence"/>
</dbReference>
<dbReference type="InterPro" id="IPR014529">
    <property type="entry name" value="UCP026631"/>
</dbReference>
<feature type="transmembrane region" description="Helical" evidence="1">
    <location>
        <begin position="176"/>
        <end position="195"/>
    </location>
</feature>
<dbReference type="PANTHER" id="PTHR34473">
    <property type="entry name" value="UPF0699 TRANSMEMBRANE PROTEIN YDBS"/>
    <property type="match status" value="1"/>
</dbReference>
<feature type="transmembrane region" description="Helical" evidence="1">
    <location>
        <begin position="377"/>
        <end position="393"/>
    </location>
</feature>
<gene>
    <name evidence="3" type="ORF">SAMN05216225_102624</name>
</gene>
<protein>
    <submittedName>
        <fullName evidence="3">Putative membrane protein</fullName>
    </submittedName>
</protein>
<feature type="transmembrane region" description="Helical" evidence="1">
    <location>
        <begin position="12"/>
        <end position="35"/>
    </location>
</feature>
<organism evidence="3 4">
    <name type="scientific">Ornithinibacillus halophilus</name>
    <dbReference type="NCBI Taxonomy" id="930117"/>
    <lineage>
        <taxon>Bacteria</taxon>
        <taxon>Bacillati</taxon>
        <taxon>Bacillota</taxon>
        <taxon>Bacilli</taxon>
        <taxon>Bacillales</taxon>
        <taxon>Bacillaceae</taxon>
        <taxon>Ornithinibacillus</taxon>
    </lineage>
</organism>
<sequence length="480" mass="54809">MMSDHRRLHPAAIIFNFIKTLRESLFLIIITFISFKDDYLGWYLLGVGVILILIIVFSILSWYRYTYRIEDNELRIEYGIFIRKKRYISKNRIQSIDLTAGVLHRIFKLVKVEIETASSGSGAEASLKAVSLKDGEALRNELKNVKQVDDSAGENLEEELQNEIPVISQKITVKRLFLAGTTSGSIGVIAAIAAVGFSELEQFIPDDFYDETLELIVSLSIVILIVLGIMGLLILWVLGIAGTMIKYGNFTISRNEEELLITRGLLEKKQLTIPLKRIQAIGVEESIIRQPFGYVSVFAEVAGGSIDKGEELSTVLFPIMKANEVEDFLQKFLPEFITERQELNKLPKRSKKYYLVRSVLPFIVMLAGVGFFIPQFIWIPIVLLIGSMYLGILRQKDAGYRIDDKLLTIRYRMLSKVTMVMHHKRIQSFNRKQHKLHKKEKLATIRLSIIGIMGAGKHFTLKELDEEDSNSVSSWYSYRE</sequence>